<dbReference type="Proteomes" id="UP000887043">
    <property type="component" value="Unassembled WGS sequence"/>
</dbReference>
<proteinExistence type="predicted"/>
<gene>
    <name evidence="1" type="ORF">PRRU23_21070</name>
</gene>
<organism evidence="1 2">
    <name type="scientific">Segatella bryantii</name>
    <name type="common">Prevotella bryantii</name>
    <dbReference type="NCBI Taxonomy" id="77095"/>
    <lineage>
        <taxon>Bacteria</taxon>
        <taxon>Pseudomonadati</taxon>
        <taxon>Bacteroidota</taxon>
        <taxon>Bacteroidia</taxon>
        <taxon>Bacteroidales</taxon>
        <taxon>Prevotellaceae</taxon>
        <taxon>Segatella</taxon>
    </lineage>
</organism>
<name>A0AA37HXL4_SEGBR</name>
<dbReference type="SUPFAM" id="SSF53795">
    <property type="entry name" value="PEP carboxykinase-like"/>
    <property type="match status" value="1"/>
</dbReference>
<reference evidence="1" key="1">
    <citation type="submission" date="2021-08" db="EMBL/GenBank/DDBJ databases">
        <title>Prevotella lacticifex sp. nov., isolated from rumen of cow.</title>
        <authorList>
            <person name="Shinkai T."/>
            <person name="Ikeyama N."/>
            <person name="Kumagai M."/>
            <person name="Ohmori H."/>
            <person name="Sakamoto M."/>
            <person name="Ohkuma M."/>
            <person name="Mitsumori M."/>
        </authorList>
    </citation>
    <scope>NUCLEOTIDE SEQUENCE</scope>
    <source>
        <strain evidence="1">DSM 11371</strain>
    </source>
</reference>
<evidence type="ECO:0000313" key="2">
    <source>
        <dbReference type="Proteomes" id="UP000887043"/>
    </source>
</evidence>
<sequence length="281" mass="30913">MKKKRYYEVAGHRFCVSSEKDGLANYQPFACADGETVFALDVESGDAPEYTEEMRQEEEGQVIICGHTTAGEAVFEFHWRGVTAGWLVCSNNYSEGRLVTTGRYEKMAIDNALMIMFALATADKDTVLFHAAVVSYEGRGYIFLGPSGTGKSTHASLWLQHIAGTALVNDDNPVVRIDEDGSAMVYGSPWSGKTPCYRNVHYPLGAIVLLSQADCNKIQRLSGVYAYVALIESISGKRWDERIADGLHQTENALASSIPVWHLECLPDEEAAILCNETITP</sequence>
<dbReference type="AlphaFoldDB" id="A0AA37HXL4"/>
<protein>
    <recommendedName>
        <fullName evidence="3">Phosphoenolpyruvate carboxykinase</fullName>
    </recommendedName>
</protein>
<evidence type="ECO:0008006" key="3">
    <source>
        <dbReference type="Google" id="ProtNLM"/>
    </source>
</evidence>
<dbReference type="InterPro" id="IPR027417">
    <property type="entry name" value="P-loop_NTPase"/>
</dbReference>
<evidence type="ECO:0000313" key="1">
    <source>
        <dbReference type="EMBL" id="GJG28407.1"/>
    </source>
</evidence>
<dbReference type="Gene3D" id="3.40.50.300">
    <property type="entry name" value="P-loop containing nucleotide triphosphate hydrolases"/>
    <property type="match status" value="1"/>
</dbReference>
<accession>A0AA37HXL4</accession>
<comment type="caution">
    <text evidence="1">The sequence shown here is derived from an EMBL/GenBank/DDBJ whole genome shotgun (WGS) entry which is preliminary data.</text>
</comment>
<dbReference type="EMBL" id="BPTR01000001">
    <property type="protein sequence ID" value="GJG28407.1"/>
    <property type="molecule type" value="Genomic_DNA"/>
</dbReference>